<dbReference type="Proteomes" id="UP000220840">
    <property type="component" value="Unassembled WGS sequence"/>
</dbReference>
<gene>
    <name evidence="15" type="ORF">CQ394_07615</name>
</gene>
<feature type="signal peptide" evidence="13">
    <location>
        <begin position="1"/>
        <end position="20"/>
    </location>
</feature>
<dbReference type="EMBL" id="PDCJ01000001">
    <property type="protein sequence ID" value="PEG31562.1"/>
    <property type="molecule type" value="Genomic_DNA"/>
</dbReference>
<dbReference type="Gene3D" id="3.40.190.10">
    <property type="entry name" value="Periplasmic binding protein-like II"/>
    <property type="match status" value="2"/>
</dbReference>
<dbReference type="GO" id="GO:0016740">
    <property type="term" value="F:transferase activity"/>
    <property type="evidence" value="ECO:0007669"/>
    <property type="project" value="UniProtKB-KW"/>
</dbReference>
<keyword evidence="6" id="KW-0479">Metal-binding</keyword>
<evidence type="ECO:0000256" key="11">
    <source>
        <dbReference type="ARBA" id="ARBA00048179"/>
    </source>
</evidence>
<evidence type="ECO:0000256" key="13">
    <source>
        <dbReference type="SAM" id="SignalP"/>
    </source>
</evidence>
<dbReference type="AlphaFoldDB" id="A0A2A7MIA5"/>
<feature type="chain" id="PRO_5038879757" description="Thiamine pyrimidine synthase" evidence="13">
    <location>
        <begin position="21"/>
        <end position="358"/>
    </location>
</feature>
<dbReference type="InterPro" id="IPR015168">
    <property type="entry name" value="SsuA/THI5"/>
</dbReference>
<feature type="domain" description="SsuA/THI5-like" evidence="14">
    <location>
        <begin position="65"/>
        <end position="278"/>
    </location>
</feature>
<dbReference type="PANTHER" id="PTHR31528:SF1">
    <property type="entry name" value="4-AMINO-5-HYDROXYMETHYL-2-METHYLPYRIMIDINE PHOSPHATE SYNTHASE THI11-RELATED"/>
    <property type="match status" value="1"/>
</dbReference>
<evidence type="ECO:0000256" key="5">
    <source>
        <dbReference type="ARBA" id="ARBA00022679"/>
    </source>
</evidence>
<dbReference type="OrthoDB" id="9815602at2"/>
<dbReference type="PANTHER" id="PTHR31528">
    <property type="entry name" value="4-AMINO-5-HYDROXYMETHYL-2-METHYLPYRIMIDINE PHOSPHATE SYNTHASE THI11-RELATED"/>
    <property type="match status" value="1"/>
</dbReference>
<keyword evidence="13" id="KW-0732">Signal</keyword>
<dbReference type="GO" id="GO:0009228">
    <property type="term" value="P:thiamine biosynthetic process"/>
    <property type="evidence" value="ECO:0007669"/>
    <property type="project" value="UniProtKB-KW"/>
</dbReference>
<dbReference type="SUPFAM" id="SSF53850">
    <property type="entry name" value="Periplasmic binding protein-like II"/>
    <property type="match status" value="1"/>
</dbReference>
<evidence type="ECO:0000256" key="12">
    <source>
        <dbReference type="SAM" id="MobiDB-lite"/>
    </source>
</evidence>
<keyword evidence="9" id="KW-0408">Iron</keyword>
<accession>A0A2A7MIA5</accession>
<comment type="catalytic activity">
    <reaction evidence="11">
        <text>N(6)-(pyridoxal phosphate)-L-lysyl-[4-amino-5-hydroxymethyl-2-methylpyrimidine phosphate synthase] + L-histidyl-[4-amino-5-hydroxymethyl-2-methylpyrimidine phosphate synthase] + 2 Fe(3+) + 4 H2O = L-lysyl-[4-amino-5-hydroxymethyl-2-methylpyrimidine phosphate synthase] + (2S)-2-amino-5-hydroxy-4-oxopentanoyl-[4-amino-5-hydroxymethyl-2-methylpyrimidine phosphate synthase] + 4-amino-2-methyl-5-(phosphooxymethyl)pyrimidine + 3-oxopropanoate + 2 Fe(2+) + 2 H(+)</text>
        <dbReference type="Rhea" id="RHEA:65756"/>
        <dbReference type="Rhea" id="RHEA-COMP:16892"/>
        <dbReference type="Rhea" id="RHEA-COMP:16893"/>
        <dbReference type="Rhea" id="RHEA-COMP:16894"/>
        <dbReference type="Rhea" id="RHEA-COMP:16895"/>
        <dbReference type="ChEBI" id="CHEBI:15377"/>
        <dbReference type="ChEBI" id="CHEBI:15378"/>
        <dbReference type="ChEBI" id="CHEBI:29033"/>
        <dbReference type="ChEBI" id="CHEBI:29034"/>
        <dbReference type="ChEBI" id="CHEBI:29969"/>
        <dbReference type="ChEBI" id="CHEBI:29979"/>
        <dbReference type="ChEBI" id="CHEBI:33190"/>
        <dbReference type="ChEBI" id="CHEBI:58354"/>
        <dbReference type="ChEBI" id="CHEBI:143915"/>
        <dbReference type="ChEBI" id="CHEBI:157692"/>
    </reaction>
    <physiologicalReaction direction="left-to-right" evidence="11">
        <dbReference type="Rhea" id="RHEA:65757"/>
    </physiologicalReaction>
</comment>
<dbReference type="RefSeq" id="WP_058295717.1">
    <property type="nucleotide sequence ID" value="NZ_CAMRXG010000079.1"/>
</dbReference>
<comment type="function">
    <text evidence="1">Responsible for the formation of the pyrimidine heterocycle in the thiamine biosynthesis pathway. Catalyzes the formation of hydroxymethylpyrimidine phosphate (HMP-P) from histidine and pyridoxal phosphate (PLP). The protein uses PLP and the active site histidine to form HMP-P, generating an inactive enzyme. The enzyme can only undergo a single turnover, which suggests it is a suicide enzyme.</text>
</comment>
<name>A0A2A7MIA5_9CLOT</name>
<feature type="compositionally biased region" description="Polar residues" evidence="12">
    <location>
        <begin position="26"/>
        <end position="37"/>
    </location>
</feature>
<evidence type="ECO:0000256" key="3">
    <source>
        <dbReference type="ARBA" id="ARBA00009406"/>
    </source>
</evidence>
<evidence type="ECO:0000256" key="7">
    <source>
        <dbReference type="ARBA" id="ARBA00022898"/>
    </source>
</evidence>
<feature type="region of interest" description="Disordered" evidence="12">
    <location>
        <begin position="26"/>
        <end position="49"/>
    </location>
</feature>
<organism evidence="15 16">
    <name type="scientific">Clostridium neonatale</name>
    <dbReference type="NCBI Taxonomy" id="137838"/>
    <lineage>
        <taxon>Bacteria</taxon>
        <taxon>Bacillati</taxon>
        <taxon>Bacillota</taxon>
        <taxon>Clostridia</taxon>
        <taxon>Eubacteriales</taxon>
        <taxon>Clostridiaceae</taxon>
        <taxon>Clostridium</taxon>
    </lineage>
</organism>
<sequence length="358" mass="39720">MKKRILSMLLAAGMMVMMLAGCGSSDSKSSDAQGTQTETKESGDTEKKDGELDKVKLQLKWLPQSQFMGYYVAANKGYYKEEGLDVEILPGGSDIIPEQNVYNGVADIGVTWVSSLMTYQAQGYELQEVAQPFQKSGFLLVSKKDKGINSPADLKGKKVGNWFGGNEYEVLALLEKYKLDKNSDLELVQQDYTMDQVQEGSIDVASAMTYNEFGLLLENGISKDDLNVIDMNDEDVAMLEDCLFVNSEWASKNEDVLVRFLRASIKGWQDACKDPDAAGKIVYDVDQSVSLEHQTYMAQEVAKLVSPEGFDSSKIGQIDMDAVKQTAKFLKLYNKDLAGDPVVDDTTFTSKYWNEATK</sequence>
<dbReference type="GO" id="GO:0046872">
    <property type="term" value="F:metal ion binding"/>
    <property type="evidence" value="ECO:0007669"/>
    <property type="project" value="UniProtKB-KW"/>
</dbReference>
<evidence type="ECO:0000256" key="9">
    <source>
        <dbReference type="ARBA" id="ARBA00023004"/>
    </source>
</evidence>
<evidence type="ECO:0000256" key="4">
    <source>
        <dbReference type="ARBA" id="ARBA00011738"/>
    </source>
</evidence>
<keyword evidence="7" id="KW-0663">Pyridoxal phosphate</keyword>
<evidence type="ECO:0000256" key="8">
    <source>
        <dbReference type="ARBA" id="ARBA00022977"/>
    </source>
</evidence>
<dbReference type="InterPro" id="IPR027939">
    <property type="entry name" value="NMT1/THI5"/>
</dbReference>
<feature type="compositionally biased region" description="Basic and acidic residues" evidence="12">
    <location>
        <begin position="38"/>
        <end position="49"/>
    </location>
</feature>
<dbReference type="STRING" id="137838.GCA_001458595_02993"/>
<evidence type="ECO:0000256" key="6">
    <source>
        <dbReference type="ARBA" id="ARBA00022723"/>
    </source>
</evidence>
<reference evidence="15 16" key="1">
    <citation type="submission" date="2017-10" db="EMBL/GenBank/DDBJ databases">
        <title>Effective Description of Clostridium neonatale sp. nov. linked to necrotizing enterocolitis in neonates and a clarification of species assignable to the genus Clostridium (Prazmowski 1880) emend. Lawson and Rainey 2016.</title>
        <authorList>
            <person name="Bernard K."/>
            <person name="Burdz T."/>
            <person name="Wiebe D."/>
            <person name="Balcewich B."/>
            <person name="Alfa M."/>
            <person name="Bernier A.-M."/>
        </authorList>
    </citation>
    <scope>NUCLEOTIDE SEQUENCE [LARGE SCALE GENOMIC DNA]</scope>
    <source>
        <strain evidence="15 16">LCDC99A005</strain>
    </source>
</reference>
<proteinExistence type="inferred from homology"/>
<evidence type="ECO:0000256" key="2">
    <source>
        <dbReference type="ARBA" id="ARBA00004948"/>
    </source>
</evidence>
<evidence type="ECO:0000256" key="1">
    <source>
        <dbReference type="ARBA" id="ARBA00003469"/>
    </source>
</evidence>
<evidence type="ECO:0000313" key="15">
    <source>
        <dbReference type="EMBL" id="PEG31562.1"/>
    </source>
</evidence>
<comment type="subunit">
    <text evidence="4">Homodimer.</text>
</comment>
<protein>
    <recommendedName>
        <fullName evidence="10">Thiamine pyrimidine synthase</fullName>
    </recommendedName>
</protein>
<keyword evidence="8" id="KW-0784">Thiamine biosynthesis</keyword>
<dbReference type="Pfam" id="PF09084">
    <property type="entry name" value="NMT1"/>
    <property type="match status" value="1"/>
</dbReference>
<comment type="pathway">
    <text evidence="2">Cofactor biosynthesis; thiamine diphosphate biosynthesis.</text>
</comment>
<keyword evidence="16" id="KW-1185">Reference proteome</keyword>
<evidence type="ECO:0000259" key="14">
    <source>
        <dbReference type="Pfam" id="PF09084"/>
    </source>
</evidence>
<keyword evidence="5 15" id="KW-0808">Transferase</keyword>
<dbReference type="PROSITE" id="PS51257">
    <property type="entry name" value="PROKAR_LIPOPROTEIN"/>
    <property type="match status" value="1"/>
</dbReference>
<evidence type="ECO:0000256" key="10">
    <source>
        <dbReference type="ARBA" id="ARBA00033171"/>
    </source>
</evidence>
<evidence type="ECO:0000313" key="16">
    <source>
        <dbReference type="Proteomes" id="UP000220840"/>
    </source>
</evidence>
<comment type="similarity">
    <text evidence="3">Belongs to the NMT1/THI5 family.</text>
</comment>
<comment type="caution">
    <text evidence="15">The sequence shown here is derived from an EMBL/GenBank/DDBJ whole genome shotgun (WGS) entry which is preliminary data.</text>
</comment>